<name>A0A518BB66_9BACT</name>
<dbReference type="KEGG" id="knv:Pan216_51150"/>
<evidence type="ECO:0000256" key="4">
    <source>
        <dbReference type="ARBA" id="ARBA00022840"/>
    </source>
</evidence>
<feature type="region of interest" description="Disordered" evidence="6">
    <location>
        <begin position="388"/>
        <end position="461"/>
    </location>
</feature>
<evidence type="ECO:0000259" key="7">
    <source>
        <dbReference type="PROSITE" id="PS50011"/>
    </source>
</evidence>
<feature type="compositionally biased region" description="Basic and acidic residues" evidence="6">
    <location>
        <begin position="442"/>
        <end position="456"/>
    </location>
</feature>
<accession>A0A518BB66</accession>
<dbReference type="PANTHER" id="PTHR43289">
    <property type="entry name" value="MITOGEN-ACTIVATED PROTEIN KINASE KINASE KINASE 20-RELATED"/>
    <property type="match status" value="1"/>
</dbReference>
<dbReference type="Proteomes" id="UP000317093">
    <property type="component" value="Chromosome"/>
</dbReference>
<dbReference type="PROSITE" id="PS00107">
    <property type="entry name" value="PROTEIN_KINASE_ATP"/>
    <property type="match status" value="1"/>
</dbReference>
<evidence type="ECO:0000256" key="1">
    <source>
        <dbReference type="ARBA" id="ARBA00022679"/>
    </source>
</evidence>
<evidence type="ECO:0000256" key="5">
    <source>
        <dbReference type="PROSITE-ProRule" id="PRU10141"/>
    </source>
</evidence>
<protein>
    <submittedName>
        <fullName evidence="8">Serine/threonine-protein kinase PrkC</fullName>
        <ecNumber evidence="8">2.7.11.1</ecNumber>
    </submittedName>
</protein>
<dbReference type="EC" id="2.7.11.1" evidence="8"/>
<gene>
    <name evidence="8" type="primary">prkC_18</name>
    <name evidence="8" type="ORF">Pan216_51150</name>
</gene>
<dbReference type="PANTHER" id="PTHR43289:SF6">
    <property type="entry name" value="SERINE_THREONINE-PROTEIN KINASE NEKL-3"/>
    <property type="match status" value="1"/>
</dbReference>
<dbReference type="CDD" id="cd14014">
    <property type="entry name" value="STKc_PknB_like"/>
    <property type="match status" value="1"/>
</dbReference>
<dbReference type="Pfam" id="PF00069">
    <property type="entry name" value="Pkinase"/>
    <property type="match status" value="1"/>
</dbReference>
<keyword evidence="3 8" id="KW-0418">Kinase</keyword>
<feature type="domain" description="Protein kinase" evidence="7">
    <location>
        <begin position="63"/>
        <end position="328"/>
    </location>
</feature>
<dbReference type="SUPFAM" id="SSF56112">
    <property type="entry name" value="Protein kinase-like (PK-like)"/>
    <property type="match status" value="1"/>
</dbReference>
<keyword evidence="2 5" id="KW-0547">Nucleotide-binding</keyword>
<dbReference type="AlphaFoldDB" id="A0A518BB66"/>
<keyword evidence="1 8" id="KW-0808">Transferase</keyword>
<dbReference type="OrthoDB" id="6111975at2"/>
<evidence type="ECO:0000313" key="8">
    <source>
        <dbReference type="EMBL" id="QDU64226.1"/>
    </source>
</evidence>
<evidence type="ECO:0000256" key="2">
    <source>
        <dbReference type="ARBA" id="ARBA00022741"/>
    </source>
</evidence>
<dbReference type="InterPro" id="IPR011009">
    <property type="entry name" value="Kinase-like_dom_sf"/>
</dbReference>
<dbReference type="EMBL" id="CP036279">
    <property type="protein sequence ID" value="QDU64226.1"/>
    <property type="molecule type" value="Genomic_DNA"/>
</dbReference>
<dbReference type="InterPro" id="IPR017441">
    <property type="entry name" value="Protein_kinase_ATP_BS"/>
</dbReference>
<dbReference type="Gene3D" id="1.10.510.10">
    <property type="entry name" value="Transferase(Phosphotransferase) domain 1"/>
    <property type="match status" value="1"/>
</dbReference>
<sequence length="863" mass="94055">MVESQGSSFKTVRLPRGSSSPAMASRLDEAPTQIKPQESIVTDRHDRMSNMAAELLGTTLDHFELLDSIGAGGMGQVFLARDDRLDRLVALKVLSPDGSQDGEVLRRFQQEAKAAARLDNPHFASVYYFGSDKGLCYIAMEYVEGNNLRRLIAHQGRLPVQLAVNIGLQMARGLAHAAEFGVVHRDIKPSNIILTPKGLAKLVDMGLARNYLSASGNSASGELTQSGMTLGTFDYISPEQARDPRVADVRSDIYSLGCTLFHSLTGRPPFPEGTALQKLLQHQGSSVPDPREHLPELAQPIARVIMKMMAKDPRDRYQTPADLIHDFRALSSMFHVTVPEDFTEQTPMVVERGSWDRHLFWAVPTLLLLGAVSVMSFFNSGQSLDLPERLTRQPEPTPSVQGAAVTGVAKDDAGREPSSKTASTERPNAAPNGNGKATTTKVVERPATETMRKGGDGDGPVFPDEPVVVASNTNKLTVNPSVPGGTLKSVFKSIATACDEAESGMTIELESNDVLDAANVLIDGKELTIRPAKGYSPVLRLDPQKDPSASTYQLFVIENRGRLNLEEVDLIAEGFPDSDDYPTVALFEVMGGSRVACQDCALVMGENSRNAQFHVVRNVTAPTRGLNDDTRPNNRVEFDRCNIRSSGGLLDASPEGLWSILVRESFIATAEAAILVEGWSEDWKGPGPKACDVDFSKTSFRLWGSLISVTAFGEQPLPPRQIEVTSNDCIFIGNMDEPFLKSSGNHSPMSQRESIRWSGTSNLIAGFTTLFRSGGTNVGQMETPPTQLSGDDWKRYFELSADSHQIKEYAPFDNWSAMPWEVTVPTEQMLLQAGIVDDGKTPMVVSPSSLPDLPRQLLSSPER</sequence>
<dbReference type="PROSITE" id="PS50011">
    <property type="entry name" value="PROTEIN_KINASE_DOM"/>
    <property type="match status" value="1"/>
</dbReference>
<proteinExistence type="predicted"/>
<evidence type="ECO:0000256" key="6">
    <source>
        <dbReference type="SAM" id="MobiDB-lite"/>
    </source>
</evidence>
<keyword evidence="4 5" id="KW-0067">ATP-binding</keyword>
<organism evidence="8 9">
    <name type="scientific">Kolteria novifilia</name>
    <dbReference type="NCBI Taxonomy" id="2527975"/>
    <lineage>
        <taxon>Bacteria</taxon>
        <taxon>Pseudomonadati</taxon>
        <taxon>Planctomycetota</taxon>
        <taxon>Planctomycetia</taxon>
        <taxon>Kolteriales</taxon>
        <taxon>Kolteriaceae</taxon>
        <taxon>Kolteria</taxon>
    </lineage>
</organism>
<feature type="compositionally biased region" description="Basic and acidic residues" evidence="6">
    <location>
        <begin position="409"/>
        <end position="418"/>
    </location>
</feature>
<feature type="region of interest" description="Disordered" evidence="6">
    <location>
        <begin position="1"/>
        <end position="28"/>
    </location>
</feature>
<dbReference type="SMART" id="SM00220">
    <property type="entry name" value="S_TKc"/>
    <property type="match status" value="1"/>
</dbReference>
<dbReference type="InterPro" id="IPR008271">
    <property type="entry name" value="Ser/Thr_kinase_AS"/>
</dbReference>
<keyword evidence="9" id="KW-1185">Reference proteome</keyword>
<dbReference type="GO" id="GO:0004674">
    <property type="term" value="F:protein serine/threonine kinase activity"/>
    <property type="evidence" value="ECO:0007669"/>
    <property type="project" value="UniProtKB-EC"/>
</dbReference>
<evidence type="ECO:0000256" key="3">
    <source>
        <dbReference type="ARBA" id="ARBA00022777"/>
    </source>
</evidence>
<dbReference type="InterPro" id="IPR000719">
    <property type="entry name" value="Prot_kinase_dom"/>
</dbReference>
<evidence type="ECO:0000313" key="9">
    <source>
        <dbReference type="Proteomes" id="UP000317093"/>
    </source>
</evidence>
<dbReference type="Gene3D" id="3.30.200.20">
    <property type="entry name" value="Phosphorylase Kinase, domain 1"/>
    <property type="match status" value="1"/>
</dbReference>
<reference evidence="8 9" key="1">
    <citation type="submission" date="2019-02" db="EMBL/GenBank/DDBJ databases">
        <title>Deep-cultivation of Planctomycetes and their phenomic and genomic characterization uncovers novel biology.</title>
        <authorList>
            <person name="Wiegand S."/>
            <person name="Jogler M."/>
            <person name="Boedeker C."/>
            <person name="Pinto D."/>
            <person name="Vollmers J."/>
            <person name="Rivas-Marin E."/>
            <person name="Kohn T."/>
            <person name="Peeters S.H."/>
            <person name="Heuer A."/>
            <person name="Rast P."/>
            <person name="Oberbeckmann S."/>
            <person name="Bunk B."/>
            <person name="Jeske O."/>
            <person name="Meyerdierks A."/>
            <person name="Storesund J.E."/>
            <person name="Kallscheuer N."/>
            <person name="Luecker S."/>
            <person name="Lage O.M."/>
            <person name="Pohl T."/>
            <person name="Merkel B.J."/>
            <person name="Hornburger P."/>
            <person name="Mueller R.-W."/>
            <person name="Bruemmer F."/>
            <person name="Labrenz M."/>
            <person name="Spormann A.M."/>
            <person name="Op den Camp H."/>
            <person name="Overmann J."/>
            <person name="Amann R."/>
            <person name="Jetten M.S.M."/>
            <person name="Mascher T."/>
            <person name="Medema M.H."/>
            <person name="Devos D.P."/>
            <person name="Kaster A.-K."/>
            <person name="Ovreas L."/>
            <person name="Rohde M."/>
            <person name="Galperin M.Y."/>
            <person name="Jogler C."/>
        </authorList>
    </citation>
    <scope>NUCLEOTIDE SEQUENCE [LARGE SCALE GENOMIC DNA]</scope>
    <source>
        <strain evidence="8 9">Pan216</strain>
    </source>
</reference>
<dbReference type="PROSITE" id="PS00108">
    <property type="entry name" value="PROTEIN_KINASE_ST"/>
    <property type="match status" value="1"/>
</dbReference>
<feature type="binding site" evidence="5">
    <location>
        <position position="92"/>
    </location>
    <ligand>
        <name>ATP</name>
        <dbReference type="ChEBI" id="CHEBI:30616"/>
    </ligand>
</feature>
<feature type="compositionally biased region" description="Polar residues" evidence="6">
    <location>
        <begin position="1"/>
        <end position="10"/>
    </location>
</feature>
<dbReference type="GO" id="GO:0005524">
    <property type="term" value="F:ATP binding"/>
    <property type="evidence" value="ECO:0007669"/>
    <property type="project" value="UniProtKB-UniRule"/>
</dbReference>